<dbReference type="PROSITE" id="PS50977">
    <property type="entry name" value="HTH_TETR_2"/>
    <property type="match status" value="1"/>
</dbReference>
<dbReference type="AlphaFoldDB" id="A0A540VVU9"/>
<dbReference type="Gene3D" id="1.10.10.60">
    <property type="entry name" value="Homeodomain-like"/>
    <property type="match status" value="1"/>
</dbReference>
<feature type="DNA-binding region" description="H-T-H motif" evidence="4">
    <location>
        <begin position="33"/>
        <end position="52"/>
    </location>
</feature>
<dbReference type="GO" id="GO:0000976">
    <property type="term" value="F:transcription cis-regulatory region binding"/>
    <property type="evidence" value="ECO:0007669"/>
    <property type="project" value="TreeGrafter"/>
</dbReference>
<evidence type="ECO:0000256" key="3">
    <source>
        <dbReference type="ARBA" id="ARBA00023163"/>
    </source>
</evidence>
<dbReference type="PRINTS" id="PR00455">
    <property type="entry name" value="HTHTETR"/>
</dbReference>
<evidence type="ECO:0000313" key="6">
    <source>
        <dbReference type="EMBL" id="TQF00889.1"/>
    </source>
</evidence>
<dbReference type="Gene3D" id="1.10.357.10">
    <property type="entry name" value="Tetracycline Repressor, domain 2"/>
    <property type="match status" value="1"/>
</dbReference>
<evidence type="ECO:0000313" key="7">
    <source>
        <dbReference type="Proteomes" id="UP000315400"/>
    </source>
</evidence>
<dbReference type="PANTHER" id="PTHR30055:SF226">
    <property type="entry name" value="HTH-TYPE TRANSCRIPTIONAL REGULATOR PKSA"/>
    <property type="match status" value="1"/>
</dbReference>
<feature type="domain" description="HTH tetR-type" evidence="5">
    <location>
        <begin position="10"/>
        <end position="70"/>
    </location>
</feature>
<dbReference type="Pfam" id="PF00440">
    <property type="entry name" value="TetR_N"/>
    <property type="match status" value="1"/>
</dbReference>
<evidence type="ECO:0000256" key="2">
    <source>
        <dbReference type="ARBA" id="ARBA00023125"/>
    </source>
</evidence>
<evidence type="ECO:0000256" key="4">
    <source>
        <dbReference type="PROSITE-ProRule" id="PRU00335"/>
    </source>
</evidence>
<dbReference type="PANTHER" id="PTHR30055">
    <property type="entry name" value="HTH-TYPE TRANSCRIPTIONAL REGULATOR RUTR"/>
    <property type="match status" value="1"/>
</dbReference>
<dbReference type="FunFam" id="1.10.10.60:FF:000141">
    <property type="entry name" value="TetR family transcriptional regulator"/>
    <property type="match status" value="1"/>
</dbReference>
<evidence type="ECO:0000256" key="1">
    <source>
        <dbReference type="ARBA" id="ARBA00023015"/>
    </source>
</evidence>
<organism evidence="6 7">
    <name type="scientific">Spiribacter salinus</name>
    <dbReference type="NCBI Taxonomy" id="1335746"/>
    <lineage>
        <taxon>Bacteria</taxon>
        <taxon>Pseudomonadati</taxon>
        <taxon>Pseudomonadota</taxon>
        <taxon>Gammaproteobacteria</taxon>
        <taxon>Chromatiales</taxon>
        <taxon>Ectothiorhodospiraceae</taxon>
        <taxon>Spiribacter</taxon>
    </lineage>
</organism>
<dbReference type="InterPro" id="IPR041490">
    <property type="entry name" value="KstR2_TetR_C"/>
</dbReference>
<gene>
    <name evidence="6" type="ORF">FKY71_01180</name>
</gene>
<protein>
    <submittedName>
        <fullName evidence="6">TetR/AcrR family transcriptional regulator</fullName>
    </submittedName>
</protein>
<dbReference type="InterPro" id="IPR009057">
    <property type="entry name" value="Homeodomain-like_sf"/>
</dbReference>
<dbReference type="Pfam" id="PF17932">
    <property type="entry name" value="TetR_C_24"/>
    <property type="match status" value="1"/>
</dbReference>
<dbReference type="EMBL" id="VIFK01000003">
    <property type="protein sequence ID" value="TQF00889.1"/>
    <property type="molecule type" value="Genomic_DNA"/>
</dbReference>
<comment type="caution">
    <text evidence="6">The sequence shown here is derived from an EMBL/GenBank/DDBJ whole genome shotgun (WGS) entry which is preliminary data.</text>
</comment>
<keyword evidence="3" id="KW-0804">Transcription</keyword>
<dbReference type="SUPFAM" id="SSF46689">
    <property type="entry name" value="Homeodomain-like"/>
    <property type="match status" value="1"/>
</dbReference>
<dbReference type="Proteomes" id="UP000315400">
    <property type="component" value="Unassembled WGS sequence"/>
</dbReference>
<proteinExistence type="predicted"/>
<evidence type="ECO:0000259" key="5">
    <source>
        <dbReference type="PROSITE" id="PS50977"/>
    </source>
</evidence>
<accession>A0A540VVU9</accession>
<dbReference type="GO" id="GO:0003700">
    <property type="term" value="F:DNA-binding transcription factor activity"/>
    <property type="evidence" value="ECO:0007669"/>
    <property type="project" value="TreeGrafter"/>
</dbReference>
<keyword evidence="1" id="KW-0805">Transcription regulation</keyword>
<reference evidence="6 7" key="1">
    <citation type="submission" date="2019-06" db="EMBL/GenBank/DDBJ databases">
        <title>Metagenome assembled Genome of Spiribacter salinus SL48-SHIP from the microbial mat of Salt Lake 48 (Novosibirsk region, Russia).</title>
        <authorList>
            <person name="Shipova A."/>
            <person name="Rozanov A.S."/>
            <person name="Bryanskaya A.V."/>
            <person name="Peltek S.E."/>
        </authorList>
    </citation>
    <scope>NUCLEOTIDE SEQUENCE [LARGE SCALE GENOMIC DNA]</scope>
    <source>
        <strain evidence="6">SL48-SHIP-2</strain>
    </source>
</reference>
<dbReference type="InterPro" id="IPR001647">
    <property type="entry name" value="HTH_TetR"/>
</dbReference>
<keyword evidence="2 4" id="KW-0238">DNA-binding</keyword>
<sequence length="198" mass="21865">MARTQAKDHGAKRGSILDAAARVFAQQGFDRASMSALAEEAGISKANIYHYYSGKDALLFDLLDSHLRDLRDRLTGLDLAAQTPQEKLKRIATELLLAYQGADNAHRVQSAGMTHLPDAQVQTLKDYQREMVRLVASVIRENAPDTFNDDPEKLRAATMSFFGMLNWHYMWAGGAGDGERRIYAAHVAALMIGGLSEL</sequence>
<name>A0A540VVU9_9GAMM</name>
<dbReference type="InterPro" id="IPR050109">
    <property type="entry name" value="HTH-type_TetR-like_transc_reg"/>
</dbReference>